<name>A0A067Q0S4_9AGAM</name>
<feature type="compositionally biased region" description="Low complexity" evidence="3">
    <location>
        <begin position="1039"/>
        <end position="1055"/>
    </location>
</feature>
<feature type="region of interest" description="Disordered" evidence="3">
    <location>
        <begin position="835"/>
        <end position="869"/>
    </location>
</feature>
<evidence type="ECO:0008006" key="6">
    <source>
        <dbReference type="Google" id="ProtNLM"/>
    </source>
</evidence>
<organism evidence="4 5">
    <name type="scientific">Jaapia argillacea MUCL 33604</name>
    <dbReference type="NCBI Taxonomy" id="933084"/>
    <lineage>
        <taxon>Eukaryota</taxon>
        <taxon>Fungi</taxon>
        <taxon>Dikarya</taxon>
        <taxon>Basidiomycota</taxon>
        <taxon>Agaricomycotina</taxon>
        <taxon>Agaricomycetes</taxon>
        <taxon>Agaricomycetidae</taxon>
        <taxon>Jaapiales</taxon>
        <taxon>Jaapiaceae</taxon>
        <taxon>Jaapia</taxon>
    </lineage>
</organism>
<sequence>MSFADSDRALGRTSPYPSSRLPKSSASPSISLTHVHITNALLKSPDNGATLDLSHTGLTDVGESGVEEMAALGEQDQSDGECPVSRITLGHNRLTTLPMAFALLSRLRYLNLKSNNFSAFPDVLTVMTSLEVLDIGRNKIKRLPSQPGSLVHLRVFSISRNKLTRLPSYMTKFHNLNLFQVDHNPIEWPPKDVMEVPTGSDGKQAMKNWVRSVQRWIEDNSASGSSSVLEGRKWSDESIGSTDIRDVNTPIDDIYDTRFRFPIHDDDFDAGVNAVAHSRSFSMDSDTSIYSESEQTQDDSSFLDINIDSPRPSSKSPKGDRLRLHLDSITPSSSYGSRIAPSPSRSPDQYLPTPEDSVAEEDITQKLKNTQPQPQEAKPELPQQHARNASYADGLRPRPLRPPLFTKKSLPDLRTAKVQFGGASSKGKERELEPPSIPPTIPLPPTPASSFARAQGTGHGQIDLTQSPGEFGIPSPVSLRQDSNSSTSDGGGISAKSRVPRPFVHGGGITASPTSIERPAPSMDTERNSYFRRLSTLGTSTISKTIPKSLLTIIDAVRGILFAVSQVYQTLQHYTVFAIDDRMSSVLMKVLDPASAYMTQLINALDRFDSMSRRTLPNPSVCRAVLECCRDTVAVFGKAAGVLALQLKVFATRDDVRYTRQMILVIYGAMAEIGNAWRGMVPHIEACEPLLRDSRPPRVVKSSNGVSNRVPAGLNSRAPSDSGSASAPPNSSMFASSHTPNPLIRTPSGKHSGRTFTSRRHAGSFSSKDVEIGKKLPSYIDVPPLPNGGAGGVTDSPTPRAALPLRQSAYPVLPPSTPMGGTSAVWTGLPLQMQVVAPSPTGDRPRESHSRQISHSSPTSSPAIPPARAPPMLEIPPNSSTLVDRQAINAMKVAVESAPLVWDMMDEILADVQEDKPDLREMLARAKLLTERLGATIRRLEEGDSALDRRALRDDAHIFVKIVVQLSNVIKTYGVGHSVSPSLRSNMVKLTNSTEEFVILLHVSSFSPSSTPRPYSPMVTQSPVALLGTPPSATEERGLGPSLSRSRSAQPSPSSKLALGGGLGGIKDSIPRSALPHHQTFRLPASPRPIFQNREAEVPALPGS</sequence>
<evidence type="ECO:0000313" key="5">
    <source>
        <dbReference type="Proteomes" id="UP000027265"/>
    </source>
</evidence>
<dbReference type="InParanoid" id="A0A067Q0S4"/>
<evidence type="ECO:0000256" key="2">
    <source>
        <dbReference type="ARBA" id="ARBA00022737"/>
    </source>
</evidence>
<proteinExistence type="predicted"/>
<feature type="region of interest" description="Disordered" evidence="3">
    <location>
        <begin position="1007"/>
        <end position="1104"/>
    </location>
</feature>
<dbReference type="PANTHER" id="PTHR48051:SF1">
    <property type="entry name" value="RAS SUPPRESSOR PROTEIN 1"/>
    <property type="match status" value="1"/>
</dbReference>
<feature type="compositionally biased region" description="Basic and acidic residues" evidence="3">
    <location>
        <begin position="317"/>
        <end position="326"/>
    </location>
</feature>
<dbReference type="OrthoDB" id="1394818at2759"/>
<dbReference type="InterPro" id="IPR050216">
    <property type="entry name" value="LRR_domain-containing"/>
</dbReference>
<evidence type="ECO:0000256" key="1">
    <source>
        <dbReference type="ARBA" id="ARBA00022614"/>
    </source>
</evidence>
<evidence type="ECO:0000313" key="4">
    <source>
        <dbReference type="EMBL" id="KDQ60678.1"/>
    </source>
</evidence>
<dbReference type="SUPFAM" id="SSF52058">
    <property type="entry name" value="L domain-like"/>
    <property type="match status" value="1"/>
</dbReference>
<feature type="compositionally biased region" description="Polar residues" evidence="3">
    <location>
        <begin position="282"/>
        <end position="300"/>
    </location>
</feature>
<dbReference type="AlphaFoldDB" id="A0A067Q0S4"/>
<dbReference type="Gene3D" id="3.80.10.10">
    <property type="entry name" value="Ribonuclease Inhibitor"/>
    <property type="match status" value="1"/>
</dbReference>
<reference evidence="5" key="1">
    <citation type="journal article" date="2014" name="Proc. Natl. Acad. Sci. U.S.A.">
        <title>Extensive sampling of basidiomycete genomes demonstrates inadequacy of the white-rot/brown-rot paradigm for wood decay fungi.</title>
        <authorList>
            <person name="Riley R."/>
            <person name="Salamov A.A."/>
            <person name="Brown D.W."/>
            <person name="Nagy L.G."/>
            <person name="Floudas D."/>
            <person name="Held B.W."/>
            <person name="Levasseur A."/>
            <person name="Lombard V."/>
            <person name="Morin E."/>
            <person name="Otillar R."/>
            <person name="Lindquist E.A."/>
            <person name="Sun H."/>
            <person name="LaButti K.M."/>
            <person name="Schmutz J."/>
            <person name="Jabbour D."/>
            <person name="Luo H."/>
            <person name="Baker S.E."/>
            <person name="Pisabarro A.G."/>
            <person name="Walton J.D."/>
            <person name="Blanchette R.A."/>
            <person name="Henrissat B."/>
            <person name="Martin F."/>
            <person name="Cullen D."/>
            <person name="Hibbett D.S."/>
            <person name="Grigoriev I.V."/>
        </authorList>
    </citation>
    <scope>NUCLEOTIDE SEQUENCE [LARGE SCALE GENOMIC DNA]</scope>
    <source>
        <strain evidence="5">MUCL 33604</strain>
    </source>
</reference>
<dbReference type="PANTHER" id="PTHR48051">
    <property type="match status" value="1"/>
</dbReference>
<feature type="compositionally biased region" description="Polar residues" evidence="3">
    <location>
        <begin position="478"/>
        <end position="488"/>
    </location>
</feature>
<feature type="compositionally biased region" description="Basic residues" evidence="3">
    <location>
        <begin position="751"/>
        <end position="762"/>
    </location>
</feature>
<dbReference type="InterPro" id="IPR001611">
    <property type="entry name" value="Leu-rich_rpt"/>
</dbReference>
<keyword evidence="1" id="KW-0433">Leucine-rich repeat</keyword>
<dbReference type="InterPro" id="IPR019487">
    <property type="entry name" value="RAM_signalling_pathway_SOG2"/>
</dbReference>
<feature type="compositionally biased region" description="Low complexity" evidence="3">
    <location>
        <begin position="17"/>
        <end position="27"/>
    </location>
</feature>
<dbReference type="Pfam" id="PF10428">
    <property type="entry name" value="SOG2"/>
    <property type="match status" value="1"/>
</dbReference>
<keyword evidence="5" id="KW-1185">Reference proteome</keyword>
<keyword evidence="2" id="KW-0677">Repeat</keyword>
<dbReference type="InterPro" id="IPR032675">
    <property type="entry name" value="LRR_dom_sf"/>
</dbReference>
<dbReference type="Proteomes" id="UP000027265">
    <property type="component" value="Unassembled WGS sequence"/>
</dbReference>
<evidence type="ECO:0000256" key="3">
    <source>
        <dbReference type="SAM" id="MobiDB-lite"/>
    </source>
</evidence>
<dbReference type="STRING" id="933084.A0A067Q0S4"/>
<feature type="compositionally biased region" description="Basic and acidic residues" evidence="3">
    <location>
        <begin position="1"/>
        <end position="10"/>
    </location>
</feature>
<accession>A0A067Q0S4</accession>
<feature type="compositionally biased region" description="Low complexity" evidence="3">
    <location>
        <begin position="851"/>
        <end position="862"/>
    </location>
</feature>
<feature type="compositionally biased region" description="Pro residues" evidence="3">
    <location>
        <begin position="435"/>
        <end position="447"/>
    </location>
</feature>
<protein>
    <recommendedName>
        <fullName evidence="6">RAM signaling network component</fullName>
    </recommendedName>
</protein>
<dbReference type="InterPro" id="IPR003591">
    <property type="entry name" value="Leu-rich_rpt_typical-subtyp"/>
</dbReference>
<dbReference type="SMART" id="SM00369">
    <property type="entry name" value="LRR_TYP"/>
    <property type="match status" value="3"/>
</dbReference>
<feature type="region of interest" description="Disordered" evidence="3">
    <location>
        <begin position="282"/>
        <end position="527"/>
    </location>
</feature>
<feature type="region of interest" description="Disordered" evidence="3">
    <location>
        <begin position="695"/>
        <end position="767"/>
    </location>
</feature>
<feature type="compositionally biased region" description="Polar residues" evidence="3">
    <location>
        <begin position="1007"/>
        <end position="1023"/>
    </location>
</feature>
<feature type="compositionally biased region" description="Low complexity" evidence="3">
    <location>
        <begin position="716"/>
        <end position="732"/>
    </location>
</feature>
<dbReference type="PROSITE" id="PS51450">
    <property type="entry name" value="LRR"/>
    <property type="match status" value="1"/>
</dbReference>
<dbReference type="GO" id="GO:0005737">
    <property type="term" value="C:cytoplasm"/>
    <property type="evidence" value="ECO:0007669"/>
    <property type="project" value="TreeGrafter"/>
</dbReference>
<dbReference type="HOGENOM" id="CLU_006272_0_0_1"/>
<feature type="region of interest" description="Disordered" evidence="3">
    <location>
        <begin position="1"/>
        <end position="27"/>
    </location>
</feature>
<gene>
    <name evidence="4" type="ORF">JAAARDRAFT_31655</name>
</gene>
<dbReference type="EMBL" id="KL197713">
    <property type="protein sequence ID" value="KDQ60678.1"/>
    <property type="molecule type" value="Genomic_DNA"/>
</dbReference>